<dbReference type="RefSeq" id="WP_013661672.1">
    <property type="nucleotide sequence ID" value="NC_015276.1"/>
</dbReference>
<protein>
    <submittedName>
        <fullName evidence="3">Histidine triad (HIT) protein</fullName>
    </submittedName>
</protein>
<dbReference type="EMBL" id="CP002583">
    <property type="protein sequence ID" value="ADZ91768.1"/>
    <property type="molecule type" value="Genomic_DNA"/>
</dbReference>
<dbReference type="PROSITE" id="PS51084">
    <property type="entry name" value="HIT_2"/>
    <property type="match status" value="1"/>
</dbReference>
<dbReference type="STRING" id="717774.Marme_2536"/>
<organism evidence="3 4">
    <name type="scientific">Marinomonas mediterranea (strain ATCC 700492 / JCM 21426 / NBRC 103028 / MMB-1)</name>
    <dbReference type="NCBI Taxonomy" id="717774"/>
    <lineage>
        <taxon>Bacteria</taxon>
        <taxon>Pseudomonadati</taxon>
        <taxon>Pseudomonadota</taxon>
        <taxon>Gammaproteobacteria</taxon>
        <taxon>Oceanospirillales</taxon>
        <taxon>Oceanospirillaceae</taxon>
        <taxon>Marinomonas</taxon>
    </lineage>
</organism>
<evidence type="ECO:0000313" key="3">
    <source>
        <dbReference type="EMBL" id="ADZ91768.1"/>
    </source>
</evidence>
<dbReference type="InterPro" id="IPR036265">
    <property type="entry name" value="HIT-like_sf"/>
</dbReference>
<gene>
    <name evidence="3" type="ordered locus">Marme_2536</name>
</gene>
<comment type="caution">
    <text evidence="1">Lacks conserved residue(s) required for the propagation of feature annotation.</text>
</comment>
<proteinExistence type="predicted"/>
<dbReference type="SUPFAM" id="SSF54197">
    <property type="entry name" value="HIT-like"/>
    <property type="match status" value="1"/>
</dbReference>
<name>F2JWK4_MARM1</name>
<dbReference type="PIRSF" id="PIRSF000714">
    <property type="entry name" value="HIT"/>
    <property type="match status" value="1"/>
</dbReference>
<dbReference type="KEGG" id="mme:Marme_2536"/>
<dbReference type="Pfam" id="PF01230">
    <property type="entry name" value="HIT"/>
    <property type="match status" value="1"/>
</dbReference>
<dbReference type="eggNOG" id="COG0537">
    <property type="taxonomic scope" value="Bacteria"/>
</dbReference>
<accession>F2JWK4</accession>
<evidence type="ECO:0000313" key="4">
    <source>
        <dbReference type="Proteomes" id="UP000001062"/>
    </source>
</evidence>
<dbReference type="AlphaFoldDB" id="F2JWK4"/>
<dbReference type="PATRIC" id="fig|717774.3.peg.2621"/>
<dbReference type="HOGENOM" id="CLU_123330_0_0_6"/>
<evidence type="ECO:0000256" key="1">
    <source>
        <dbReference type="PROSITE-ProRule" id="PRU00464"/>
    </source>
</evidence>
<dbReference type="OrthoDB" id="9799145at2"/>
<keyword evidence="4" id="KW-1185">Reference proteome</keyword>
<dbReference type="GO" id="GO:0003824">
    <property type="term" value="F:catalytic activity"/>
    <property type="evidence" value="ECO:0007669"/>
    <property type="project" value="InterPro"/>
</dbReference>
<feature type="domain" description="HIT" evidence="2">
    <location>
        <begin position="35"/>
        <end position="103"/>
    </location>
</feature>
<dbReference type="InterPro" id="IPR026026">
    <property type="entry name" value="HIT_Hint"/>
</dbReference>
<dbReference type="InterPro" id="IPR011146">
    <property type="entry name" value="HIT-like"/>
</dbReference>
<dbReference type="Gene3D" id="3.30.428.10">
    <property type="entry name" value="HIT-like"/>
    <property type="match status" value="1"/>
</dbReference>
<evidence type="ECO:0000259" key="2">
    <source>
        <dbReference type="PROSITE" id="PS51084"/>
    </source>
</evidence>
<sequence length="147" mass="16653">MFELDERLANDSVLVGHLSLCELRVINDAQFPWFILVPTRAGISEIYQLTEEDRASLMAESCLLAEAMHDSFSADKLNIAAIGNKVSQLHLHHVARFESDACWPEPIWGKLPSIPYEESELANILQKIRTLLESHLRVTEASGELYY</sequence>
<reference evidence="3 4" key="1">
    <citation type="journal article" date="2012" name="Stand. Genomic Sci.">
        <title>Complete genome sequence of the melanogenic marine bacterium Marinomonas mediterranea type strain (MMB-1(T)).</title>
        <authorList>
            <person name="Lucas-Elio P."/>
            <person name="Goodwin L."/>
            <person name="Woyke T."/>
            <person name="Pitluck S."/>
            <person name="Nolan M."/>
            <person name="Kyrpides N.C."/>
            <person name="Detter J.C."/>
            <person name="Copeland A."/>
            <person name="Teshima H."/>
            <person name="Bruce D."/>
            <person name="Detter C."/>
            <person name="Tapia R."/>
            <person name="Han S."/>
            <person name="Land M.L."/>
            <person name="Ivanova N."/>
            <person name="Mikhailova N."/>
            <person name="Johnston A.W."/>
            <person name="Sanchez-Amat A."/>
        </authorList>
    </citation>
    <scope>NUCLEOTIDE SEQUENCE [LARGE SCALE GENOMIC DNA]</scope>
    <source>
        <strain evidence="4">ATCC 700492 / JCM 21426 / NBRC 103028 / MMB-1</strain>
    </source>
</reference>
<dbReference type="Proteomes" id="UP000001062">
    <property type="component" value="Chromosome"/>
</dbReference>